<dbReference type="InterPro" id="IPR021949">
    <property type="entry name" value="DUF3566_TM"/>
</dbReference>
<feature type="domain" description="DUF3566" evidence="3">
    <location>
        <begin position="52"/>
        <end position="170"/>
    </location>
</feature>
<feature type="region of interest" description="Disordered" evidence="1">
    <location>
        <begin position="1"/>
        <end position="46"/>
    </location>
</feature>
<evidence type="ECO:0000313" key="4">
    <source>
        <dbReference type="EMBL" id="RNM12599.1"/>
    </source>
</evidence>
<evidence type="ECO:0000256" key="2">
    <source>
        <dbReference type="SAM" id="Phobius"/>
    </source>
</evidence>
<keyword evidence="2" id="KW-1133">Transmembrane helix</keyword>
<keyword evidence="2" id="KW-0812">Transmembrane</keyword>
<dbReference type="Proteomes" id="UP000279994">
    <property type="component" value="Unassembled WGS sequence"/>
</dbReference>
<evidence type="ECO:0000256" key="1">
    <source>
        <dbReference type="SAM" id="MobiDB-lite"/>
    </source>
</evidence>
<feature type="transmembrane region" description="Helical" evidence="2">
    <location>
        <begin position="70"/>
        <end position="92"/>
    </location>
</feature>
<dbReference type="EMBL" id="RJSF01000044">
    <property type="protein sequence ID" value="RNM12599.1"/>
    <property type="molecule type" value="Genomic_DNA"/>
</dbReference>
<dbReference type="RefSeq" id="WP_123224363.1">
    <property type="nucleotide sequence ID" value="NZ_RJSF01000044.1"/>
</dbReference>
<accession>A0A3N0GJI3</accession>
<feature type="compositionally biased region" description="Basic and acidic residues" evidence="1">
    <location>
        <begin position="18"/>
        <end position="39"/>
    </location>
</feature>
<keyword evidence="5" id="KW-1185">Reference proteome</keyword>
<protein>
    <submittedName>
        <fullName evidence="4">DUF3566 domain-containing protein</fullName>
    </submittedName>
</protein>
<proteinExistence type="predicted"/>
<sequence length="172" mass="18307">MTDRKVRDEVVLPPPPEDLIRDDDRGRKDRPAAPPEHVRPVASGAATRGTVRKARLRLVQVEPWSVMKTAFMLSIAIGIVTVVAVGIVWGVLGAAGLWDSVNSIVQDSIGDSSGSPFEIQKYLGTTRVLGFTMIVAVADVILITAIATLGAFLYNLAAGLLGGIEVTFAEDN</sequence>
<comment type="caution">
    <text evidence="4">The sequence shown here is derived from an EMBL/GenBank/DDBJ whole genome shotgun (WGS) entry which is preliminary data.</text>
</comment>
<reference evidence="4 5" key="1">
    <citation type="submission" date="2018-11" db="EMBL/GenBank/DDBJ databases">
        <authorList>
            <person name="Li F."/>
        </authorList>
    </citation>
    <scope>NUCLEOTIDE SEQUENCE [LARGE SCALE GENOMIC DNA]</scope>
    <source>
        <strain evidence="4 5">Gsoil 818</strain>
    </source>
</reference>
<gene>
    <name evidence="4" type="ORF">EFL26_18440</name>
</gene>
<feature type="compositionally biased region" description="Basic and acidic residues" evidence="1">
    <location>
        <begin position="1"/>
        <end position="10"/>
    </location>
</feature>
<evidence type="ECO:0000313" key="5">
    <source>
        <dbReference type="Proteomes" id="UP000279994"/>
    </source>
</evidence>
<dbReference type="Pfam" id="PF12089">
    <property type="entry name" value="DUF3566"/>
    <property type="match status" value="1"/>
</dbReference>
<dbReference type="OrthoDB" id="3240216at2"/>
<keyword evidence="2" id="KW-0472">Membrane</keyword>
<dbReference type="AlphaFoldDB" id="A0A3N0GJI3"/>
<feature type="transmembrane region" description="Helical" evidence="2">
    <location>
        <begin position="128"/>
        <end position="154"/>
    </location>
</feature>
<evidence type="ECO:0000259" key="3">
    <source>
        <dbReference type="Pfam" id="PF12089"/>
    </source>
</evidence>
<organism evidence="4 5">
    <name type="scientific">Nocardioides pocheonensis</name>
    <dbReference type="NCBI Taxonomy" id="661485"/>
    <lineage>
        <taxon>Bacteria</taxon>
        <taxon>Bacillati</taxon>
        <taxon>Actinomycetota</taxon>
        <taxon>Actinomycetes</taxon>
        <taxon>Propionibacteriales</taxon>
        <taxon>Nocardioidaceae</taxon>
        <taxon>Nocardioides</taxon>
    </lineage>
</organism>
<name>A0A3N0GJI3_9ACTN</name>